<evidence type="ECO:0000313" key="2">
    <source>
        <dbReference type="EMBL" id="MBF6299016.1"/>
    </source>
</evidence>
<evidence type="ECO:0000256" key="1">
    <source>
        <dbReference type="SAM" id="Coils"/>
    </source>
</evidence>
<protein>
    <recommendedName>
        <fullName evidence="4">ATPase</fullName>
    </recommendedName>
</protein>
<name>A0ABS0CR05_9NOCA</name>
<evidence type="ECO:0008006" key="4">
    <source>
        <dbReference type="Google" id="ProtNLM"/>
    </source>
</evidence>
<gene>
    <name evidence="2" type="ORF">IU459_15900</name>
</gene>
<organism evidence="2 3">
    <name type="scientific">Nocardia amamiensis</name>
    <dbReference type="NCBI Taxonomy" id="404578"/>
    <lineage>
        <taxon>Bacteria</taxon>
        <taxon>Bacillati</taxon>
        <taxon>Actinomycetota</taxon>
        <taxon>Actinomycetes</taxon>
        <taxon>Mycobacteriales</taxon>
        <taxon>Nocardiaceae</taxon>
        <taxon>Nocardia</taxon>
    </lineage>
</organism>
<reference evidence="2 3" key="1">
    <citation type="submission" date="2020-10" db="EMBL/GenBank/DDBJ databases">
        <title>Identification of Nocardia species via Next-generation sequencing and recognition of intraspecies genetic diversity.</title>
        <authorList>
            <person name="Li P."/>
            <person name="Li P."/>
            <person name="Lu B."/>
        </authorList>
    </citation>
    <scope>NUCLEOTIDE SEQUENCE [LARGE SCALE GENOMIC DNA]</scope>
    <source>
        <strain evidence="2 3">BJ06-0157</strain>
    </source>
</reference>
<accession>A0ABS0CR05</accession>
<keyword evidence="3" id="KW-1185">Reference proteome</keyword>
<dbReference type="Gene3D" id="1.20.5.2950">
    <property type="match status" value="1"/>
</dbReference>
<sequence>MRPWRDFLERFRPAGTPGAAVLRGIPADRAHDIAGELEPVLALLDHTQAHAERIRADAVDRARERRDDARRRSEEIIAAARDSVESIRVDALTHARMEAAAERADQAEAASAEIEQMRARVSARLPGYVERVLAEVRAMADGKPARRTRSASGQ</sequence>
<proteinExistence type="predicted"/>
<feature type="coiled-coil region" evidence="1">
    <location>
        <begin position="59"/>
        <end position="120"/>
    </location>
</feature>
<comment type="caution">
    <text evidence="2">The sequence shown here is derived from an EMBL/GenBank/DDBJ whole genome shotgun (WGS) entry which is preliminary data.</text>
</comment>
<dbReference type="EMBL" id="JADLQX010000010">
    <property type="protein sequence ID" value="MBF6299016.1"/>
    <property type="molecule type" value="Genomic_DNA"/>
</dbReference>
<evidence type="ECO:0000313" key="3">
    <source>
        <dbReference type="Proteomes" id="UP000702209"/>
    </source>
</evidence>
<keyword evidence="1" id="KW-0175">Coiled coil</keyword>
<dbReference type="Proteomes" id="UP000702209">
    <property type="component" value="Unassembled WGS sequence"/>
</dbReference>
<dbReference type="RefSeq" id="WP_195130290.1">
    <property type="nucleotide sequence ID" value="NZ_JADLQX010000010.1"/>
</dbReference>